<evidence type="ECO:0000313" key="2">
    <source>
        <dbReference type="EMBL" id="ACU61535.1"/>
    </source>
</evidence>
<dbReference type="EMBL" id="CP001699">
    <property type="protein sequence ID" value="ACU61535.1"/>
    <property type="molecule type" value="Genomic_DNA"/>
</dbReference>
<reference evidence="2 3" key="2">
    <citation type="journal article" date="2010" name="Stand. Genomic Sci.">
        <title>Complete genome sequence of Chitinophaga pinensis type strain (UQM 2034).</title>
        <authorList>
            <person name="Glavina Del Rio T."/>
            <person name="Abt B."/>
            <person name="Spring S."/>
            <person name="Lapidus A."/>
            <person name="Nolan M."/>
            <person name="Tice H."/>
            <person name="Copeland A."/>
            <person name="Cheng J.F."/>
            <person name="Chen F."/>
            <person name="Bruce D."/>
            <person name="Goodwin L."/>
            <person name="Pitluck S."/>
            <person name="Ivanova N."/>
            <person name="Mavromatis K."/>
            <person name="Mikhailova N."/>
            <person name="Pati A."/>
            <person name="Chen A."/>
            <person name="Palaniappan K."/>
            <person name="Land M."/>
            <person name="Hauser L."/>
            <person name="Chang Y.J."/>
            <person name="Jeffries C.D."/>
            <person name="Chain P."/>
            <person name="Saunders E."/>
            <person name="Detter J.C."/>
            <person name="Brettin T."/>
            <person name="Rohde M."/>
            <person name="Goker M."/>
            <person name="Bristow J."/>
            <person name="Eisen J.A."/>
            <person name="Markowitz V."/>
            <person name="Hugenholtz P."/>
            <person name="Kyrpides N.C."/>
            <person name="Klenk H.P."/>
            <person name="Lucas S."/>
        </authorList>
    </citation>
    <scope>NUCLEOTIDE SEQUENCE [LARGE SCALE GENOMIC DNA]</scope>
    <source>
        <strain evidence="3">ATCC 43595 / DSM 2588 / LMG 13176 / NBRC 15968 / NCIMB 11800 / UQM 2034</strain>
    </source>
</reference>
<name>A0A979GY01_CHIPD</name>
<evidence type="ECO:0000259" key="1">
    <source>
        <dbReference type="Pfam" id="PF13569"/>
    </source>
</evidence>
<reference evidence="3" key="1">
    <citation type="submission" date="2009-08" db="EMBL/GenBank/DDBJ databases">
        <title>The complete genome of Chitinophaga pinensis DSM 2588.</title>
        <authorList>
            <consortium name="US DOE Joint Genome Institute (JGI-PGF)"/>
            <person name="Lucas S."/>
            <person name="Copeland A."/>
            <person name="Lapidus A."/>
            <person name="Glavina del Rio T."/>
            <person name="Dalin E."/>
            <person name="Tice H."/>
            <person name="Bruce D."/>
            <person name="Goodwin L."/>
            <person name="Pitluck S."/>
            <person name="Kyrpides N."/>
            <person name="Mavromatis K."/>
            <person name="Ivanova N."/>
            <person name="Mikhailova N."/>
            <person name="Sims D."/>
            <person name="Meinche L."/>
            <person name="Brettin T."/>
            <person name="Detter J.C."/>
            <person name="Han C."/>
            <person name="Larimer F."/>
            <person name="Land M."/>
            <person name="Hauser L."/>
            <person name="Markowitz V."/>
            <person name="Cheng J.-F."/>
            <person name="Hugenholtz P."/>
            <person name="Woyke T."/>
            <person name="Wu D."/>
            <person name="Spring S."/>
            <person name="Klenk H.-P."/>
            <person name="Eisen J.A."/>
        </authorList>
    </citation>
    <scope>NUCLEOTIDE SEQUENCE [LARGE SCALE GENOMIC DNA]</scope>
    <source>
        <strain evidence="3">ATCC 43595 / DSM 2588 / LMG 13176 / NBRC 15968 / NCIMB 11800 / UQM 2034</strain>
    </source>
</reference>
<proteinExistence type="predicted"/>
<evidence type="ECO:0000313" key="3">
    <source>
        <dbReference type="Proteomes" id="UP000002215"/>
    </source>
</evidence>
<organism evidence="2 3">
    <name type="scientific">Chitinophaga pinensis (strain ATCC 43595 / DSM 2588 / LMG 13176 / NBRC 15968 / NCIMB 11800 / UQM 2034)</name>
    <dbReference type="NCBI Taxonomy" id="485918"/>
    <lineage>
        <taxon>Bacteria</taxon>
        <taxon>Pseudomonadati</taxon>
        <taxon>Bacteroidota</taxon>
        <taxon>Chitinophagia</taxon>
        <taxon>Chitinophagales</taxon>
        <taxon>Chitinophagaceae</taxon>
        <taxon>Chitinophaga</taxon>
    </lineage>
</organism>
<dbReference type="Pfam" id="PF13569">
    <property type="entry name" value="DUF4132"/>
    <property type="match status" value="1"/>
</dbReference>
<dbReference type="InterPro" id="IPR025406">
    <property type="entry name" value="DUF4132"/>
</dbReference>
<protein>
    <recommendedName>
        <fullName evidence="1">DUF4132 domain-containing protein</fullName>
    </recommendedName>
</protein>
<accession>A0A979GY01</accession>
<dbReference type="AlphaFoldDB" id="A0A979GY01"/>
<sequence>MRLTPSLLYLYIIEAMQFTDFWIGKIQADNLPEAIDAAGLIKYLSVFTSDEQCFHIIFQWHETTLRRTNDWWFPRQELFKLIQLKVNKKGRLTETLMYCLELLDTSEKKSVTTAEDRVNIQIDLLMHGGPEPLVSRRDPLGILVVEFLSNIRSTRQQEYWTSFVEHCLNAGEGNMPTQKWWNRAKGLVNRIDADYFITRMKDWISFCQGQMMSVHAGRKQSFVDYNISYLSAINHNMLKAFIWCAAIPDNKVLMDLLEAYAPWAYRKKGNAGPLSAKTGTACLYAFTCLPFSEALSRIVRLRGLVRHAATLKSIDRILQALAQKYGVTLHELDEYMVPDFGLDQQGSLRIPVGDLTGVYTLQDSGKSALSWEKDGKTLGKGPAVQSAALRDFKRLVREIDDTLSANAIRLERSFLRQHPWQYSHWKAVYLEHPLMKTLANRLIWRFQTKEQDAIGYCLDGHIVDHQGKLLELMADTQVTLWHPMNEPEKTIKAWRSFLSQHHVDQPFEQVNRQIYTPNNEELADCYYSSRFACHVLNRQQFKQAIIQRGWTLRHKAEHNWSYVPHITLPDWDIRVNFFADTKEEDSVITDLLNFYKDGEPLPLSEVPPVVFSEMIRDIGLFVAKAGRTELHKRP</sequence>
<feature type="domain" description="DUF4132" evidence="1">
    <location>
        <begin position="388"/>
        <end position="550"/>
    </location>
</feature>
<gene>
    <name evidence="2" type="ordered locus">Cpin_4075</name>
</gene>
<dbReference type="KEGG" id="cpi:Cpin_4075"/>
<dbReference type="Proteomes" id="UP000002215">
    <property type="component" value="Chromosome"/>
</dbReference>